<protein>
    <submittedName>
        <fullName evidence="5">ARAD1B07304p</fullName>
    </submittedName>
</protein>
<keyword evidence="1" id="KW-0106">Calcium</keyword>
<feature type="transmembrane region" description="Helical" evidence="3">
    <location>
        <begin position="241"/>
        <end position="262"/>
    </location>
</feature>
<dbReference type="PROSITE" id="PS50222">
    <property type="entry name" value="EF_HAND_2"/>
    <property type="match status" value="1"/>
</dbReference>
<keyword evidence="3" id="KW-0472">Membrane</keyword>
<keyword evidence="3" id="KW-1133">Transmembrane helix</keyword>
<feature type="compositionally biased region" description="Basic and acidic residues" evidence="2">
    <location>
        <begin position="76"/>
        <end position="88"/>
    </location>
</feature>
<feature type="compositionally biased region" description="Acidic residues" evidence="2">
    <location>
        <begin position="162"/>
        <end position="171"/>
    </location>
</feature>
<evidence type="ECO:0000256" key="1">
    <source>
        <dbReference type="ARBA" id="ARBA00022837"/>
    </source>
</evidence>
<evidence type="ECO:0000313" key="5">
    <source>
        <dbReference type="EMBL" id="CDP36190.1"/>
    </source>
</evidence>
<name>A0A060T539_BLAAD</name>
<feature type="compositionally biased region" description="Basic and acidic residues" evidence="2">
    <location>
        <begin position="139"/>
        <end position="154"/>
    </location>
</feature>
<feature type="transmembrane region" description="Helical" evidence="3">
    <location>
        <begin position="325"/>
        <end position="343"/>
    </location>
</feature>
<keyword evidence="3" id="KW-0812">Transmembrane</keyword>
<dbReference type="EMBL" id="HG937692">
    <property type="protein sequence ID" value="CDP36190.1"/>
    <property type="molecule type" value="Genomic_DNA"/>
</dbReference>
<evidence type="ECO:0000256" key="3">
    <source>
        <dbReference type="SAM" id="Phobius"/>
    </source>
</evidence>
<feature type="transmembrane region" description="Helical" evidence="3">
    <location>
        <begin position="363"/>
        <end position="380"/>
    </location>
</feature>
<feature type="compositionally biased region" description="Low complexity" evidence="2">
    <location>
        <begin position="44"/>
        <end position="61"/>
    </location>
</feature>
<dbReference type="Pfam" id="PF25886">
    <property type="entry name" value="Msy1"/>
    <property type="match status" value="1"/>
</dbReference>
<organism evidence="5">
    <name type="scientific">Blastobotrys adeninivorans</name>
    <name type="common">Yeast</name>
    <name type="synonym">Arxula adeninivorans</name>
    <dbReference type="NCBI Taxonomy" id="409370"/>
    <lineage>
        <taxon>Eukaryota</taxon>
        <taxon>Fungi</taxon>
        <taxon>Dikarya</taxon>
        <taxon>Ascomycota</taxon>
        <taxon>Saccharomycotina</taxon>
        <taxon>Dipodascomycetes</taxon>
        <taxon>Dipodascales</taxon>
        <taxon>Trichomonascaceae</taxon>
        <taxon>Blastobotrys</taxon>
    </lineage>
</organism>
<dbReference type="PhylomeDB" id="A0A060T539"/>
<sequence>MDRMDHIPLDDVNQRQRAGMAGSEHHPSSLRNEYSAGNGSDGQGRYNPYYNGSGPGTNNPTHGGGESSSSNTDTVGDDHDDGRLELRPELSYQREPSITQRARSIFSSRSNGSGGRRSGSIRRSNDTHHEPGNPYDPRASQEKQVEFEGTDDQKPLPTVLEEPSDEEDEDLPVISEVVNDFEEAQYDQKNQARRRGHKQLEEKRKPKKKKKRDENSRVGRFIRFARHVWINILSQNLYTRLFIYWFPLALILFIPLAVGAWGKHNATLGGVRLQWIFIWLEIVWGSMFVCRVVSHLAAPAFEILVGIVHPAWRKYGTVIRAMENALNLVLWALVSMITFMPVMTQNPHAQPGDTAGTQEWMRVINNIMVALLICSLVYFAERLLIHFLSVSFHKTRFAKRIKKNKLEIRVLGQLLHASYVVFPEFSPEFEQEDITLESGSLLAKGGNLQVGFARKIAKNQNVQKAVGTLNRVVGSAANIFQNVGRDLRGESQLSNNAHKTVIDALGTKELSEVLGRRIWMSLVLEGADELSVDDLVDVLGESYRADATAVFEVLDQDGNGALTLDEMVQSCKDIGRERKTIYRSLRDMDQAIGKLHSLLMFVVLIICIIIFIGMLAPSVSAVLATLGTSILALSFVFSATAQEVLASCVFLFVKHPLDVGDLVQVAHPTGSTMMVVKEISLMHTVLQFLSTGMITQASNATLNTIFIDNITRSGPMSTPFNLTLGLPETTAEDIDELRRRIDIFLEENSRDFLGGPYYQIVDYPDLDRITFCINITFKSNQEDALLYGIRRTKVIQFLAQCVNEIPLHLPRREENYTDPTMPMLVSHPNDLPWAKRDSDNPFIEPTPHRRNPTGMRPQVVDVTEEVLNQETNTTEQVTEKQPLDLDDRNISSPPPALNTGVSSGAEVRRAGSIMSRTSRMSLARARTTGRRRRNSQTTQATEDIASPTNARAPDFY</sequence>
<dbReference type="InterPro" id="IPR018247">
    <property type="entry name" value="EF_Hand_1_Ca_BS"/>
</dbReference>
<evidence type="ECO:0000256" key="2">
    <source>
        <dbReference type="SAM" id="MobiDB-lite"/>
    </source>
</evidence>
<dbReference type="Gene3D" id="1.10.238.10">
    <property type="entry name" value="EF-hand"/>
    <property type="match status" value="1"/>
</dbReference>
<dbReference type="PROSITE" id="PS00018">
    <property type="entry name" value="EF_HAND_1"/>
    <property type="match status" value="1"/>
</dbReference>
<accession>A0A060T539</accession>
<proteinExistence type="predicted"/>
<feature type="region of interest" description="Disordered" evidence="2">
    <location>
        <begin position="869"/>
        <end position="956"/>
    </location>
</feature>
<reference evidence="5" key="2">
    <citation type="submission" date="2014-06" db="EMBL/GenBank/DDBJ databases">
        <title>The complete genome of Blastobotrys (Arxula) adeninivorans LS3 - a yeast of biotechnological interest.</title>
        <authorList>
            <person name="Kunze G."/>
            <person name="Gaillardin C."/>
            <person name="Czernicka M."/>
            <person name="Durrens P."/>
            <person name="Martin T."/>
            <person name="Boer E."/>
            <person name="Gabaldon T."/>
            <person name="Cruz J."/>
            <person name="Talla E."/>
            <person name="Marck C."/>
            <person name="Goffeau A."/>
            <person name="Barbe V."/>
            <person name="Baret P."/>
            <person name="Baronian K."/>
            <person name="Beier S."/>
            <person name="Bleykasten C."/>
            <person name="Bode R."/>
            <person name="Casaregola S."/>
            <person name="Despons L."/>
            <person name="Fairhead C."/>
            <person name="Giersberg M."/>
            <person name="Gierski P."/>
            <person name="Hahnel U."/>
            <person name="Hartmann A."/>
            <person name="Jankowska D."/>
            <person name="Jubin C."/>
            <person name="Jung P."/>
            <person name="Lafontaine I."/>
            <person name="Leh-Louis V."/>
            <person name="Lemaire M."/>
            <person name="Marcet-Houben M."/>
            <person name="Mascher M."/>
            <person name="Morel G."/>
            <person name="Richard G.-F."/>
            <person name="Riechen J."/>
            <person name="Sacerdot C."/>
            <person name="Sarkar A."/>
            <person name="Savel G."/>
            <person name="Schacherer J."/>
            <person name="Sherman D."/>
            <person name="Straub M.-L."/>
            <person name="Stein N."/>
            <person name="Thierry A."/>
            <person name="Trautwein-Schult A."/>
            <person name="Westhof E."/>
            <person name="Worch S."/>
            <person name="Dujon B."/>
            <person name="Souciet J.-L."/>
            <person name="Wincker P."/>
            <person name="Scholz U."/>
            <person name="Neuveglise N."/>
        </authorList>
    </citation>
    <scope>NUCLEOTIDE SEQUENCE</scope>
    <source>
        <strain evidence="5">LS3</strain>
    </source>
</reference>
<dbReference type="InterPro" id="IPR002048">
    <property type="entry name" value="EF_hand_dom"/>
</dbReference>
<dbReference type="AlphaFoldDB" id="A0A060T539"/>
<dbReference type="SUPFAM" id="SSF47473">
    <property type="entry name" value="EF-hand"/>
    <property type="match status" value="1"/>
</dbReference>
<dbReference type="GO" id="GO:0005262">
    <property type="term" value="F:calcium channel activity"/>
    <property type="evidence" value="ECO:0007669"/>
    <property type="project" value="TreeGrafter"/>
</dbReference>
<reference evidence="5" key="1">
    <citation type="submission" date="2014-02" db="EMBL/GenBank/DDBJ databases">
        <authorList>
            <person name="Genoscope - CEA"/>
        </authorList>
    </citation>
    <scope>NUCLEOTIDE SEQUENCE</scope>
    <source>
        <strain evidence="5">LS3</strain>
    </source>
</reference>
<dbReference type="GO" id="GO:0005509">
    <property type="term" value="F:calcium ion binding"/>
    <property type="evidence" value="ECO:0007669"/>
    <property type="project" value="InterPro"/>
</dbReference>
<feature type="domain" description="EF-hand" evidence="4">
    <location>
        <begin position="542"/>
        <end position="577"/>
    </location>
</feature>
<feature type="compositionally biased region" description="Basic and acidic residues" evidence="2">
    <location>
        <begin position="1"/>
        <end position="14"/>
    </location>
</feature>
<evidence type="ECO:0000259" key="4">
    <source>
        <dbReference type="PROSITE" id="PS50222"/>
    </source>
</evidence>
<dbReference type="InterPro" id="IPR058650">
    <property type="entry name" value="Msy1/2-like"/>
</dbReference>
<feature type="compositionally biased region" description="Polar residues" evidence="2">
    <location>
        <begin position="29"/>
        <end position="38"/>
    </location>
</feature>
<dbReference type="GO" id="GO:0006874">
    <property type="term" value="P:intracellular calcium ion homeostasis"/>
    <property type="evidence" value="ECO:0007669"/>
    <property type="project" value="TreeGrafter"/>
</dbReference>
<feature type="transmembrane region" description="Helical" evidence="3">
    <location>
        <begin position="282"/>
        <end position="305"/>
    </location>
</feature>
<feature type="compositionally biased region" description="Polar residues" evidence="2">
    <location>
        <begin position="935"/>
        <end position="949"/>
    </location>
</feature>
<feature type="region of interest" description="Disordered" evidence="2">
    <location>
        <begin position="185"/>
        <end position="214"/>
    </location>
</feature>
<gene>
    <name evidence="5" type="ORF">GNLVRS02_ARAD1B07304g</name>
</gene>
<feature type="region of interest" description="Disordered" evidence="2">
    <location>
        <begin position="1"/>
        <end position="171"/>
    </location>
</feature>
<dbReference type="PANTHER" id="PTHR31323">
    <property type="entry name" value="MECHANOSENSITIVE ION CHANNEL PROTEIN MSY2"/>
    <property type="match status" value="1"/>
</dbReference>
<dbReference type="PANTHER" id="PTHR31323:SF14">
    <property type="entry name" value="MECHANOSENSITIVE ION CHANNEL PROTEIN MSY2"/>
    <property type="match status" value="1"/>
</dbReference>
<feature type="compositionally biased region" description="Basic and acidic residues" evidence="2">
    <location>
        <begin position="877"/>
        <end position="889"/>
    </location>
</feature>
<feature type="transmembrane region" description="Helical" evidence="3">
    <location>
        <begin position="598"/>
        <end position="624"/>
    </location>
</feature>
<dbReference type="InterPro" id="IPR011992">
    <property type="entry name" value="EF-hand-dom_pair"/>
</dbReference>